<evidence type="ECO:0000313" key="8">
    <source>
        <dbReference type="EMBL" id="MCA9387158.1"/>
    </source>
</evidence>
<dbReference type="PANTHER" id="PTHR11655:SF14">
    <property type="entry name" value="LARGE RIBOSOMAL SUBUNIT PROTEIN UL6M"/>
    <property type="match status" value="1"/>
</dbReference>
<keyword evidence="3 5" id="KW-0687">Ribonucleoprotein</keyword>
<gene>
    <name evidence="8" type="primary">rplF</name>
    <name evidence="8" type="ORF">KC669_03940</name>
</gene>
<comment type="caution">
    <text evidence="8">The sequence shown here is derived from an EMBL/GenBank/DDBJ whole genome shotgun (WGS) entry which is preliminary data.</text>
</comment>
<dbReference type="PRINTS" id="PR00059">
    <property type="entry name" value="RIBOSOMALL6"/>
</dbReference>
<sequence length="106" mass="11527">NNMIKGVTEGFSRDLEIVGIGYRAEQQGNNVVFSVGLSHKITLTPPEGIIVTVDEQTKVKVAGASKQKVGEIAAKIRAFRKPEPYKGKGIKYADEQIKRKSAKTVA</sequence>
<dbReference type="PROSITE" id="PS00525">
    <property type="entry name" value="RIBOSOMAL_L6_1"/>
    <property type="match status" value="1"/>
</dbReference>
<comment type="similarity">
    <text evidence="1 5">Belongs to the universal ribosomal protein uL6 family.</text>
</comment>
<dbReference type="SUPFAM" id="SSF56053">
    <property type="entry name" value="Ribosomal protein L6"/>
    <property type="match status" value="1"/>
</dbReference>
<dbReference type="GO" id="GO:0003735">
    <property type="term" value="F:structural constituent of ribosome"/>
    <property type="evidence" value="ECO:0007669"/>
    <property type="project" value="InterPro"/>
</dbReference>
<feature type="non-terminal residue" evidence="8">
    <location>
        <position position="1"/>
    </location>
</feature>
<organism evidence="8 9">
    <name type="scientific">Candidatus Dojkabacteria bacterium</name>
    <dbReference type="NCBI Taxonomy" id="2099670"/>
    <lineage>
        <taxon>Bacteria</taxon>
        <taxon>Candidatus Dojkabacteria</taxon>
    </lineage>
</organism>
<dbReference type="InterPro" id="IPR002358">
    <property type="entry name" value="Ribosomal_uL6_CS"/>
</dbReference>
<dbReference type="InterPro" id="IPR019906">
    <property type="entry name" value="Ribosomal_uL6_bac-type"/>
</dbReference>
<evidence type="ECO:0000256" key="5">
    <source>
        <dbReference type="RuleBase" id="RU003869"/>
    </source>
</evidence>
<accession>A0A955LAV4</accession>
<evidence type="ECO:0000259" key="7">
    <source>
        <dbReference type="Pfam" id="PF00347"/>
    </source>
</evidence>
<comment type="function">
    <text evidence="6">This protein binds to the 23S rRNA, and is important in its secondary structure. It is located near the subunit interface in the base of the L7/L12 stalk, and near the tRNA binding site of the peptidyltransferase center.</text>
</comment>
<evidence type="ECO:0000256" key="3">
    <source>
        <dbReference type="ARBA" id="ARBA00023274"/>
    </source>
</evidence>
<name>A0A955LAV4_9BACT</name>
<dbReference type="Proteomes" id="UP000714915">
    <property type="component" value="Unassembled WGS sequence"/>
</dbReference>
<evidence type="ECO:0000256" key="6">
    <source>
        <dbReference type="RuleBase" id="RU003870"/>
    </source>
</evidence>
<proteinExistence type="inferred from homology"/>
<dbReference type="EMBL" id="JAGQLF010000056">
    <property type="protein sequence ID" value="MCA9387158.1"/>
    <property type="molecule type" value="Genomic_DNA"/>
</dbReference>
<evidence type="ECO:0000256" key="2">
    <source>
        <dbReference type="ARBA" id="ARBA00022980"/>
    </source>
</evidence>
<evidence type="ECO:0000256" key="4">
    <source>
        <dbReference type="ARBA" id="ARBA00035454"/>
    </source>
</evidence>
<keyword evidence="6" id="KW-0694">RNA-binding</keyword>
<feature type="domain" description="Large ribosomal subunit protein uL6 alpha-beta" evidence="7">
    <location>
        <begin position="18"/>
        <end position="92"/>
    </location>
</feature>
<dbReference type="InterPro" id="IPR036789">
    <property type="entry name" value="Ribosomal_uL6-like_a/b-dom_sf"/>
</dbReference>
<evidence type="ECO:0000256" key="1">
    <source>
        <dbReference type="ARBA" id="ARBA00009356"/>
    </source>
</evidence>
<keyword evidence="6" id="KW-0699">rRNA-binding</keyword>
<dbReference type="InterPro" id="IPR020040">
    <property type="entry name" value="Ribosomal_uL6_a/b-dom"/>
</dbReference>
<dbReference type="Pfam" id="PF00347">
    <property type="entry name" value="Ribosomal_L6"/>
    <property type="match status" value="1"/>
</dbReference>
<dbReference type="Gene3D" id="3.90.930.12">
    <property type="entry name" value="Ribosomal protein L6, alpha-beta domain"/>
    <property type="match status" value="1"/>
</dbReference>
<keyword evidence="2 5" id="KW-0689">Ribosomal protein</keyword>
<dbReference type="GO" id="GO:0022625">
    <property type="term" value="C:cytosolic large ribosomal subunit"/>
    <property type="evidence" value="ECO:0007669"/>
    <property type="project" value="TreeGrafter"/>
</dbReference>
<dbReference type="InterPro" id="IPR000702">
    <property type="entry name" value="Ribosomal_uL6-like"/>
</dbReference>
<dbReference type="AlphaFoldDB" id="A0A955LAV4"/>
<dbReference type="GO" id="GO:0002181">
    <property type="term" value="P:cytoplasmic translation"/>
    <property type="evidence" value="ECO:0007669"/>
    <property type="project" value="TreeGrafter"/>
</dbReference>
<reference evidence="8" key="2">
    <citation type="journal article" date="2021" name="Microbiome">
        <title>Successional dynamics and alternative stable states in a saline activated sludge microbial community over 9 years.</title>
        <authorList>
            <person name="Wang Y."/>
            <person name="Ye J."/>
            <person name="Ju F."/>
            <person name="Liu L."/>
            <person name="Boyd J.A."/>
            <person name="Deng Y."/>
            <person name="Parks D.H."/>
            <person name="Jiang X."/>
            <person name="Yin X."/>
            <person name="Woodcroft B.J."/>
            <person name="Tyson G.W."/>
            <person name="Hugenholtz P."/>
            <person name="Polz M.F."/>
            <person name="Zhang T."/>
        </authorList>
    </citation>
    <scope>NUCLEOTIDE SEQUENCE</scope>
    <source>
        <strain evidence="8">HKST-UBA09</strain>
    </source>
</reference>
<reference evidence="8" key="1">
    <citation type="submission" date="2020-04" db="EMBL/GenBank/DDBJ databases">
        <authorList>
            <person name="Zhang T."/>
        </authorList>
    </citation>
    <scope>NUCLEOTIDE SEQUENCE</scope>
    <source>
        <strain evidence="8">HKST-UBA09</strain>
    </source>
</reference>
<dbReference type="PANTHER" id="PTHR11655">
    <property type="entry name" value="60S/50S RIBOSOMAL PROTEIN L6/L9"/>
    <property type="match status" value="1"/>
</dbReference>
<protein>
    <recommendedName>
        <fullName evidence="4 6">50S ribosomal protein L6</fullName>
    </recommendedName>
</protein>
<dbReference type="FunFam" id="3.90.930.12:FF:000001">
    <property type="entry name" value="50S ribosomal protein L6"/>
    <property type="match status" value="1"/>
</dbReference>
<dbReference type="GO" id="GO:0019843">
    <property type="term" value="F:rRNA binding"/>
    <property type="evidence" value="ECO:0007669"/>
    <property type="project" value="UniProtKB-KW"/>
</dbReference>
<evidence type="ECO:0000313" key="9">
    <source>
        <dbReference type="Proteomes" id="UP000714915"/>
    </source>
</evidence>